<dbReference type="EMBL" id="LCDF01000001">
    <property type="protein sequence ID" value="KKS48907.1"/>
    <property type="molecule type" value="Genomic_DNA"/>
</dbReference>
<reference evidence="3 4" key="1">
    <citation type="journal article" date="2015" name="Nature">
        <title>rRNA introns, odd ribosomes, and small enigmatic genomes across a large radiation of phyla.</title>
        <authorList>
            <person name="Brown C.T."/>
            <person name="Hug L.A."/>
            <person name="Thomas B.C."/>
            <person name="Sharon I."/>
            <person name="Castelle C.J."/>
            <person name="Singh A."/>
            <person name="Wilkins M.J."/>
            <person name="Williams K.H."/>
            <person name="Banfield J.F."/>
        </authorList>
    </citation>
    <scope>NUCLEOTIDE SEQUENCE [LARGE SCALE GENOMIC DNA]</scope>
</reference>
<organism evidence="3 4">
    <name type="scientific">Candidatus Giovannonibacteria bacterium GW2011_GWF2_42_19</name>
    <dbReference type="NCBI Taxonomy" id="1618659"/>
    <lineage>
        <taxon>Bacteria</taxon>
        <taxon>Candidatus Giovannoniibacteriota</taxon>
    </lineage>
</organism>
<evidence type="ECO:0000256" key="1">
    <source>
        <dbReference type="ARBA" id="ARBA00022676"/>
    </source>
</evidence>
<sequence length="345" mass="39628">MIYFFPKGSISTPSSRFRAFYVAERLQKSGLDVAICRSPRHYSSVFNITFERIRDFFSNLIFVARFSRSDIIFLQKTIFQPEIIYLIFLFRKFRGYKVIFDIDDLSINGIAKFLFRKADLVIVSSHYLQKIALWYNSFVELVPTGIPLEDYEKCRKKKYSASLPAIGWMGSVNTHRKNLKLLAQVFKKLLDDGNNFSFTLISYAPDNEVDKMFVMPGLKFRRLGPFSGDQIPIEAGKFDISVMPLEDTSRNRAKASFKLIESMAVGVPVVGSNIGENNYLIKNEENGFLAAGIDEWAEKLSLLLKDEALRKKIGEVGFETVRKFYSLETLIPKYISILKRLSRAD</sequence>
<accession>A0A0G0ZJE6</accession>
<dbReference type="CDD" id="cd03801">
    <property type="entry name" value="GT4_PimA-like"/>
    <property type="match status" value="1"/>
</dbReference>
<dbReference type="SUPFAM" id="SSF53756">
    <property type="entry name" value="UDP-Glycosyltransferase/glycogen phosphorylase"/>
    <property type="match status" value="1"/>
</dbReference>
<dbReference type="Proteomes" id="UP000034036">
    <property type="component" value="Unassembled WGS sequence"/>
</dbReference>
<dbReference type="Pfam" id="PF13692">
    <property type="entry name" value="Glyco_trans_1_4"/>
    <property type="match status" value="1"/>
</dbReference>
<dbReference type="GO" id="GO:0016757">
    <property type="term" value="F:glycosyltransferase activity"/>
    <property type="evidence" value="ECO:0007669"/>
    <property type="project" value="UniProtKB-KW"/>
</dbReference>
<protein>
    <submittedName>
        <fullName evidence="3">Glycosyl transferase, group 1 family protein</fullName>
    </submittedName>
</protein>
<dbReference type="PANTHER" id="PTHR12526">
    <property type="entry name" value="GLYCOSYLTRANSFERASE"/>
    <property type="match status" value="1"/>
</dbReference>
<dbReference type="PANTHER" id="PTHR12526:SF629">
    <property type="entry name" value="TEICHURONIC ACID BIOSYNTHESIS GLYCOSYLTRANSFERASE TUAH-RELATED"/>
    <property type="match status" value="1"/>
</dbReference>
<keyword evidence="2 3" id="KW-0808">Transferase</keyword>
<evidence type="ECO:0000313" key="4">
    <source>
        <dbReference type="Proteomes" id="UP000034036"/>
    </source>
</evidence>
<evidence type="ECO:0000313" key="3">
    <source>
        <dbReference type="EMBL" id="KKS48907.1"/>
    </source>
</evidence>
<dbReference type="STRING" id="1618659.UV11_C0001G0002"/>
<evidence type="ECO:0000256" key="2">
    <source>
        <dbReference type="ARBA" id="ARBA00022679"/>
    </source>
</evidence>
<gene>
    <name evidence="3" type="ORF">UV11_C0001G0002</name>
</gene>
<comment type="caution">
    <text evidence="3">The sequence shown here is derived from an EMBL/GenBank/DDBJ whole genome shotgun (WGS) entry which is preliminary data.</text>
</comment>
<proteinExistence type="predicted"/>
<name>A0A0G0ZJE6_9BACT</name>
<keyword evidence="1" id="KW-0328">Glycosyltransferase</keyword>
<dbReference type="Gene3D" id="3.40.50.2000">
    <property type="entry name" value="Glycogen Phosphorylase B"/>
    <property type="match status" value="2"/>
</dbReference>
<dbReference type="AlphaFoldDB" id="A0A0G0ZJE6"/>